<sequence length="167" mass="19824">MFKKYSIQDFLFNKEKYKIEKFILLVLFYFLSLYLTISFHIPIRIVFIPFLLVLLTINLTKIKWYNKRKNIQKSGGDWFKVTIIVIALSVVVFQYVEEVTLKNKVHTSIEGRTGMEDLTIEHIDEFNSDGENYIGVTYTIKSHSTKYQELYHLEGENLIHDRTSEIE</sequence>
<protein>
    <submittedName>
        <fullName evidence="2">Uncharacterized protein</fullName>
    </submittedName>
</protein>
<feature type="transmembrane region" description="Helical" evidence="1">
    <location>
        <begin position="47"/>
        <end position="66"/>
    </location>
</feature>
<name>A0A1N7J7V4_9BACI</name>
<dbReference type="EMBL" id="FTOC01000004">
    <property type="protein sequence ID" value="SIS45347.1"/>
    <property type="molecule type" value="Genomic_DNA"/>
</dbReference>
<gene>
    <name evidence="2" type="ORF">SAMN05421687_10489</name>
</gene>
<accession>A0A1N7J7V4</accession>
<dbReference type="Proteomes" id="UP000187608">
    <property type="component" value="Unassembled WGS sequence"/>
</dbReference>
<evidence type="ECO:0000256" key="1">
    <source>
        <dbReference type="SAM" id="Phobius"/>
    </source>
</evidence>
<reference evidence="3" key="1">
    <citation type="submission" date="2017-01" db="EMBL/GenBank/DDBJ databases">
        <authorList>
            <person name="Varghese N."/>
            <person name="Submissions S."/>
        </authorList>
    </citation>
    <scope>NUCLEOTIDE SEQUENCE [LARGE SCALE GENOMIC DNA]</scope>
    <source>
        <strain evidence="3">DSM 23127</strain>
    </source>
</reference>
<organism evidence="2 3">
    <name type="scientific">Salimicrobium flavidum</name>
    <dbReference type="NCBI Taxonomy" id="570947"/>
    <lineage>
        <taxon>Bacteria</taxon>
        <taxon>Bacillati</taxon>
        <taxon>Bacillota</taxon>
        <taxon>Bacilli</taxon>
        <taxon>Bacillales</taxon>
        <taxon>Bacillaceae</taxon>
        <taxon>Salimicrobium</taxon>
    </lineage>
</organism>
<dbReference type="RefSeq" id="WP_076558237.1">
    <property type="nucleotide sequence ID" value="NZ_FTOC01000004.1"/>
</dbReference>
<evidence type="ECO:0000313" key="3">
    <source>
        <dbReference type="Proteomes" id="UP000187608"/>
    </source>
</evidence>
<feature type="transmembrane region" description="Helical" evidence="1">
    <location>
        <begin position="78"/>
        <end position="96"/>
    </location>
</feature>
<dbReference type="AlphaFoldDB" id="A0A1N7J7V4"/>
<keyword evidence="1" id="KW-1133">Transmembrane helix</keyword>
<keyword evidence="1" id="KW-0812">Transmembrane</keyword>
<dbReference type="OrthoDB" id="2974189at2"/>
<proteinExistence type="predicted"/>
<evidence type="ECO:0000313" key="2">
    <source>
        <dbReference type="EMBL" id="SIS45347.1"/>
    </source>
</evidence>
<feature type="transmembrane region" description="Helical" evidence="1">
    <location>
        <begin position="21"/>
        <end position="41"/>
    </location>
</feature>
<keyword evidence="3" id="KW-1185">Reference proteome</keyword>
<keyword evidence="1" id="KW-0472">Membrane</keyword>